<dbReference type="KEGG" id="kne:92183580"/>
<dbReference type="SUPFAM" id="SSF55753">
    <property type="entry name" value="Actin depolymerizing proteins"/>
    <property type="match status" value="1"/>
</dbReference>
<dbReference type="GeneID" id="92183580"/>
<proteinExistence type="predicted"/>
<keyword evidence="5" id="KW-1185">Reference proteome</keyword>
<dbReference type="RefSeq" id="XP_066800414.1">
    <property type="nucleotide sequence ID" value="XM_066949406.1"/>
</dbReference>
<dbReference type="InterPro" id="IPR029006">
    <property type="entry name" value="ADF-H/Gelsolin-like_dom_sf"/>
</dbReference>
<dbReference type="SUPFAM" id="SSF50729">
    <property type="entry name" value="PH domain-like"/>
    <property type="match status" value="1"/>
</dbReference>
<feature type="region of interest" description="Disordered" evidence="2">
    <location>
        <begin position="477"/>
        <end position="509"/>
    </location>
</feature>
<organism evidence="4 5">
    <name type="scientific">Kwoniella newhampshirensis</name>
    <dbReference type="NCBI Taxonomy" id="1651941"/>
    <lineage>
        <taxon>Eukaryota</taxon>
        <taxon>Fungi</taxon>
        <taxon>Dikarya</taxon>
        <taxon>Basidiomycota</taxon>
        <taxon>Agaricomycotina</taxon>
        <taxon>Tremellomycetes</taxon>
        <taxon>Tremellales</taxon>
        <taxon>Cryptococcaceae</taxon>
        <taxon>Kwoniella</taxon>
    </lineage>
</organism>
<feature type="compositionally biased region" description="Polar residues" evidence="2">
    <location>
        <begin position="561"/>
        <end position="582"/>
    </location>
</feature>
<feature type="compositionally biased region" description="Low complexity" evidence="2">
    <location>
        <begin position="440"/>
        <end position="453"/>
    </location>
</feature>
<dbReference type="AlphaFoldDB" id="A0AAW0YJ64"/>
<evidence type="ECO:0000259" key="3">
    <source>
        <dbReference type="PROSITE" id="PS50003"/>
    </source>
</evidence>
<evidence type="ECO:0000256" key="2">
    <source>
        <dbReference type="SAM" id="MobiDB-lite"/>
    </source>
</evidence>
<dbReference type="PROSITE" id="PS50003">
    <property type="entry name" value="PH_DOMAIN"/>
    <property type="match status" value="1"/>
</dbReference>
<comment type="caution">
    <text evidence="4">The sequence shown here is derived from an EMBL/GenBank/DDBJ whole genome shotgun (WGS) entry which is preliminary data.</text>
</comment>
<feature type="compositionally biased region" description="Polar residues" evidence="2">
    <location>
        <begin position="272"/>
        <end position="283"/>
    </location>
</feature>
<feature type="compositionally biased region" description="Polar residues" evidence="2">
    <location>
        <begin position="425"/>
        <end position="437"/>
    </location>
</feature>
<dbReference type="Gene3D" id="2.30.29.30">
    <property type="entry name" value="Pleckstrin-homology domain (PH domain)/Phosphotyrosine-binding domain (PTB)"/>
    <property type="match status" value="1"/>
</dbReference>
<dbReference type="InterPro" id="IPR011993">
    <property type="entry name" value="PH-like_dom_sf"/>
</dbReference>
<feature type="region of interest" description="Disordered" evidence="2">
    <location>
        <begin position="597"/>
        <end position="627"/>
    </location>
</feature>
<feature type="coiled-coil region" evidence="1">
    <location>
        <begin position="633"/>
        <end position="788"/>
    </location>
</feature>
<accession>A0AAW0YJ64</accession>
<feature type="compositionally biased region" description="Polar residues" evidence="2">
    <location>
        <begin position="386"/>
        <end position="418"/>
    </location>
</feature>
<evidence type="ECO:0000256" key="1">
    <source>
        <dbReference type="SAM" id="Coils"/>
    </source>
</evidence>
<dbReference type="Pfam" id="PF00169">
    <property type="entry name" value="PH"/>
    <property type="match status" value="1"/>
</dbReference>
<feature type="compositionally biased region" description="Polar residues" evidence="2">
    <location>
        <begin position="338"/>
        <end position="361"/>
    </location>
</feature>
<reference evidence="4 5" key="1">
    <citation type="journal article" date="2024" name="bioRxiv">
        <title>Comparative genomics of Cryptococcus and Kwoniella reveals pathogenesis evolution and contrasting karyotype dynamics via intercentromeric recombination or chromosome fusion.</title>
        <authorList>
            <person name="Coelho M.A."/>
            <person name="David-Palma M."/>
            <person name="Shea T."/>
            <person name="Bowers K."/>
            <person name="McGinley-Smith S."/>
            <person name="Mohammad A.W."/>
            <person name="Gnirke A."/>
            <person name="Yurkov A.M."/>
            <person name="Nowrousian M."/>
            <person name="Sun S."/>
            <person name="Cuomo C.A."/>
            <person name="Heitman J."/>
        </authorList>
    </citation>
    <scope>NUCLEOTIDE SEQUENCE [LARGE SCALE GENOMIC DNA]</scope>
    <source>
        <strain evidence="4 5">CBS 13917</strain>
    </source>
</reference>
<dbReference type="InterPro" id="IPR001849">
    <property type="entry name" value="PH_domain"/>
</dbReference>
<gene>
    <name evidence="4" type="ORF">IAR55_006322</name>
</gene>
<evidence type="ECO:0000313" key="4">
    <source>
        <dbReference type="EMBL" id="KAK8845606.1"/>
    </source>
</evidence>
<dbReference type="Gene3D" id="3.40.20.10">
    <property type="entry name" value="Severin"/>
    <property type="match status" value="1"/>
</dbReference>
<feature type="region of interest" description="Disordered" evidence="2">
    <location>
        <begin position="135"/>
        <end position="453"/>
    </location>
</feature>
<protein>
    <recommendedName>
        <fullName evidence="3">PH domain-containing protein</fullName>
    </recommendedName>
</protein>
<name>A0AAW0YJ64_9TREE</name>
<dbReference type="Proteomes" id="UP001388673">
    <property type="component" value="Unassembled WGS sequence"/>
</dbReference>
<dbReference type="EMBL" id="JBCAWK010000012">
    <property type="protein sequence ID" value="KAK8845606.1"/>
    <property type="molecule type" value="Genomic_DNA"/>
</dbReference>
<feature type="domain" description="PH" evidence="3">
    <location>
        <begin position="798"/>
        <end position="898"/>
    </location>
</feature>
<feature type="compositionally biased region" description="Low complexity" evidence="2">
    <location>
        <begin position="284"/>
        <end position="318"/>
    </location>
</feature>
<evidence type="ECO:0000313" key="5">
    <source>
        <dbReference type="Proteomes" id="UP001388673"/>
    </source>
</evidence>
<feature type="compositionally biased region" description="Polar residues" evidence="2">
    <location>
        <begin position="174"/>
        <end position="190"/>
    </location>
</feature>
<sequence length="898" mass="99374">MSIDLSDPQLTAVRGAIADPNNPISWFILHYSSTAPSPSLAVLADGPSPVLPHWQEHLNDTNEDVLFGYGEIGGKGLVMVFLRDNVGGVRRARAIVHSRAVASLFPDYSALITIAHPSQLTEDLVTERLGLHHSSASTPMSKYTVPGSDIPNPLSPTAAGQGRAMPRSDPSQPPTASSRNVSQSNGQPQGETLRDSDSVPSPLRQLHNQILSDSPTRAGSPGPNLAGPISLDPSPRPELKSQGISSADYFKDENARTRKTSFGARLKHTFTHRSAASTDDNPGQPSSSSPATTHTPHSQTQSQANSPQPSSPTSPSTSRFKASSLVKAFGGKRRASENIVTGTATSTGVNGSPPTSPQVNEFGQGGYGGSGTVEYAPPVPPKDASLNRQPQPIAVSSEQLQDQDRNGSNPTSPSRTGTNGHGNGYSPQDPSPQQQNLIIPPTTRSTSLSPSPSARQALYIARQKSLTQEIEIQERFRRDQEEKAARAEGSLADHVGENGGETLVDDDDKSVRLAYDESDREDEVVEQKAGNGIVLGGVVEFNQYSQVDGDRPKDALAVPQQELSSLPSTDISPAERANNTAGTAIVDSAVSDDLALQERADALPREEDEAKARITAEEAVRAREEEVKRITEQERLEEERMWEDKRLAEEEKERVRMEQLRLEQEAEAAQEEEEARLRSAEEERIRLAEERRVREAEERTRREAEEKARSEAEERARIEAEEKTRLAEEEVRRTEERLRFEAEEKQRLRIENEQRMKWEKEEHERLVREEEERQRVERERARKNLISETLEKGKKGGGIMLRGWVTVQTYKSMTWRRRYFHLLSTEMRLFKTEGDDKPIQTIYFGSGSAVSEQYEESQVKDSFKVISDGPKGEEDFFLFTDSAEDKETVLQGLKMCLG</sequence>
<feature type="compositionally biased region" description="Polar residues" evidence="2">
    <location>
        <begin position="206"/>
        <end position="217"/>
    </location>
</feature>
<feature type="region of interest" description="Disordered" evidence="2">
    <location>
        <begin position="561"/>
        <end position="584"/>
    </location>
</feature>
<keyword evidence="1" id="KW-0175">Coiled coil</keyword>
<feature type="compositionally biased region" description="Basic and acidic residues" evidence="2">
    <location>
        <begin position="477"/>
        <end position="486"/>
    </location>
</feature>